<evidence type="ECO:0000313" key="13">
    <source>
        <dbReference type="EMBL" id="MCF4101329.1"/>
    </source>
</evidence>
<evidence type="ECO:0000256" key="6">
    <source>
        <dbReference type="ARBA" id="ARBA00023002"/>
    </source>
</evidence>
<feature type="transmembrane region" description="Helical" evidence="12">
    <location>
        <begin position="109"/>
        <end position="130"/>
    </location>
</feature>
<feature type="transmembrane region" description="Helical" evidence="12">
    <location>
        <begin position="311"/>
        <end position="329"/>
    </location>
</feature>
<dbReference type="PANTHER" id="PTHR35457">
    <property type="entry name" value="HEME A SYNTHASE"/>
    <property type="match status" value="1"/>
</dbReference>
<keyword evidence="10" id="KW-1015">Disulfide bond</keyword>
<dbReference type="RefSeq" id="WP_236133476.1">
    <property type="nucleotide sequence ID" value="NZ_JAKGTH010000007.1"/>
</dbReference>
<name>A0ABS9EEM3_9FLAO</name>
<keyword evidence="3 12" id="KW-0812">Transmembrane</keyword>
<keyword evidence="4" id="KW-0479">Metal-binding</keyword>
<organism evidence="13 14">
    <name type="scientific">Gillisia lutea</name>
    <dbReference type="NCBI Taxonomy" id="2909668"/>
    <lineage>
        <taxon>Bacteria</taxon>
        <taxon>Pseudomonadati</taxon>
        <taxon>Bacteroidota</taxon>
        <taxon>Flavobacteriia</taxon>
        <taxon>Flavobacteriales</taxon>
        <taxon>Flavobacteriaceae</taxon>
        <taxon>Gillisia</taxon>
    </lineage>
</organism>
<dbReference type="InterPro" id="IPR050450">
    <property type="entry name" value="COX15/CtaA_HemeA_synthase"/>
</dbReference>
<evidence type="ECO:0000256" key="9">
    <source>
        <dbReference type="ARBA" id="ARBA00023136"/>
    </source>
</evidence>
<evidence type="ECO:0000256" key="2">
    <source>
        <dbReference type="ARBA" id="ARBA00022475"/>
    </source>
</evidence>
<evidence type="ECO:0000256" key="5">
    <source>
        <dbReference type="ARBA" id="ARBA00022989"/>
    </source>
</evidence>
<evidence type="ECO:0000256" key="3">
    <source>
        <dbReference type="ARBA" id="ARBA00022692"/>
    </source>
</evidence>
<keyword evidence="6" id="KW-0560">Oxidoreductase</keyword>
<protein>
    <submittedName>
        <fullName evidence="13">COX15/CtaA family protein</fullName>
    </submittedName>
</protein>
<gene>
    <name evidence="13" type="ORF">L1I30_06605</name>
</gene>
<evidence type="ECO:0000313" key="14">
    <source>
        <dbReference type="Proteomes" id="UP001179363"/>
    </source>
</evidence>
<comment type="caution">
    <text evidence="13">The sequence shown here is derived from an EMBL/GenBank/DDBJ whole genome shotgun (WGS) entry which is preliminary data.</text>
</comment>
<feature type="transmembrane region" description="Helical" evidence="12">
    <location>
        <begin position="203"/>
        <end position="221"/>
    </location>
</feature>
<sequence>MYRNFVKISLILVYLVIIAGAVVRMTGSGMGCPDWPKCFGYYIPPHEISELQFSPNHEFKKGQVIIEDEQLLVATSTFTTKNTLDPTNWEVYTKHDYAIFNPWHTWIEYINRLAGALAGIAVLIMAILSLKFWKRQKRITILSWLSVFLMGFQGWLGATVVYSVLSPVRITIHMVVALVIVALLLYLLQLISSSNKTRVITTNFRNLLVVSILLTLVQIVMGTQVRQLVDDQVKILGENSEQLWLANPSVTFYVHRSFSILILLINAFLWWQNRKLTLGFSKINWVMGFIFIEIITGVAMYNFHFPFLSQPLHLVIASILFGIQFYILLEAISTPIKSKSL</sequence>
<proteinExistence type="predicted"/>
<feature type="transmembrane region" description="Helical" evidence="12">
    <location>
        <begin position="283"/>
        <end position="305"/>
    </location>
</feature>
<comment type="subcellular location">
    <subcellularLocation>
        <location evidence="1">Membrane</location>
        <topology evidence="1">Multi-pass membrane protein</topology>
    </subcellularLocation>
</comment>
<dbReference type="Proteomes" id="UP001179363">
    <property type="component" value="Unassembled WGS sequence"/>
</dbReference>
<evidence type="ECO:0000256" key="11">
    <source>
        <dbReference type="ARBA" id="ARBA00023444"/>
    </source>
</evidence>
<reference evidence="13" key="1">
    <citation type="submission" date="2022-01" db="EMBL/GenBank/DDBJ databases">
        <title>Gillisia lutea sp. nov., isolated from marine plastic residues from the Malvarosa beach (Valencia, Spain).</title>
        <authorList>
            <person name="Vidal-Verdu A."/>
            <person name="Molina-Menor E."/>
            <person name="Satari L."/>
            <person name="Pascual J."/>
            <person name="Pereto J."/>
            <person name="Porcar M."/>
        </authorList>
    </citation>
    <scope>NUCLEOTIDE SEQUENCE</scope>
    <source>
        <strain evidence="13">M10.2A</strain>
    </source>
</reference>
<keyword evidence="9 12" id="KW-0472">Membrane</keyword>
<dbReference type="EMBL" id="JAKGTH010000007">
    <property type="protein sequence ID" value="MCF4101329.1"/>
    <property type="molecule type" value="Genomic_DNA"/>
</dbReference>
<keyword evidence="8" id="KW-0350">Heme biosynthesis</keyword>
<keyword evidence="7" id="KW-0408">Iron</keyword>
<keyword evidence="2" id="KW-1003">Cell membrane</keyword>
<evidence type="ECO:0000256" key="12">
    <source>
        <dbReference type="SAM" id="Phobius"/>
    </source>
</evidence>
<evidence type="ECO:0000256" key="7">
    <source>
        <dbReference type="ARBA" id="ARBA00023004"/>
    </source>
</evidence>
<dbReference type="InterPro" id="IPR003780">
    <property type="entry name" value="COX15/CtaA_fam"/>
</dbReference>
<evidence type="ECO:0000256" key="8">
    <source>
        <dbReference type="ARBA" id="ARBA00023133"/>
    </source>
</evidence>
<dbReference type="Pfam" id="PF02628">
    <property type="entry name" value="COX15-CtaA"/>
    <property type="match status" value="1"/>
</dbReference>
<accession>A0ABS9EEM3</accession>
<keyword evidence="14" id="KW-1185">Reference proteome</keyword>
<evidence type="ECO:0000256" key="4">
    <source>
        <dbReference type="ARBA" id="ARBA00022723"/>
    </source>
</evidence>
<feature type="transmembrane region" description="Helical" evidence="12">
    <location>
        <begin position="170"/>
        <end position="191"/>
    </location>
</feature>
<feature type="transmembrane region" description="Helical" evidence="12">
    <location>
        <begin position="7"/>
        <end position="27"/>
    </location>
</feature>
<feature type="transmembrane region" description="Helical" evidence="12">
    <location>
        <begin position="253"/>
        <end position="271"/>
    </location>
</feature>
<keyword evidence="5 12" id="KW-1133">Transmembrane helix</keyword>
<evidence type="ECO:0000256" key="1">
    <source>
        <dbReference type="ARBA" id="ARBA00004141"/>
    </source>
</evidence>
<dbReference type="PANTHER" id="PTHR35457:SF1">
    <property type="entry name" value="HEME A SYNTHASE"/>
    <property type="match status" value="1"/>
</dbReference>
<evidence type="ECO:0000256" key="10">
    <source>
        <dbReference type="ARBA" id="ARBA00023157"/>
    </source>
</evidence>
<comment type="pathway">
    <text evidence="11">Porphyrin-containing compound metabolism.</text>
</comment>
<feature type="transmembrane region" description="Helical" evidence="12">
    <location>
        <begin position="142"/>
        <end position="164"/>
    </location>
</feature>